<sequence>MSSVLYVDADACPVKSEISLIAKEFNWHVRFIASYDHKPNREEESGEWIFVDPGRDSADLYILNHINRNDVLITQDIGLASLVLPKGVYALSSRGTEYKEESIGIALDFRYLAAKERERGNYGKGPKPFSIDDRRNFETSLRRLLSKIEGE</sequence>
<protein>
    <recommendedName>
        <fullName evidence="2">UPF0178 protein KHA91_06800</fullName>
    </recommendedName>
</protein>
<evidence type="ECO:0000313" key="4">
    <source>
        <dbReference type="Proteomes" id="UP000676456"/>
    </source>
</evidence>
<keyword evidence="4" id="KW-1185">Reference proteome</keyword>
<accession>A0A942UNA8</accession>
<organism evidence="3 4">
    <name type="scientific">Lederbergia citrea</name>
    <dbReference type="NCBI Taxonomy" id="2833581"/>
    <lineage>
        <taxon>Bacteria</taxon>
        <taxon>Bacillati</taxon>
        <taxon>Bacillota</taxon>
        <taxon>Bacilli</taxon>
        <taxon>Bacillales</taxon>
        <taxon>Bacillaceae</taxon>
        <taxon>Lederbergia</taxon>
    </lineage>
</organism>
<evidence type="ECO:0000313" key="3">
    <source>
        <dbReference type="EMBL" id="MBS4222467.1"/>
    </source>
</evidence>
<gene>
    <name evidence="3" type="ORF">KHA91_06800</name>
</gene>
<dbReference type="PANTHER" id="PTHR35146:SF1">
    <property type="entry name" value="UPF0178 PROTEIN YAII"/>
    <property type="match status" value="1"/>
</dbReference>
<evidence type="ECO:0000256" key="1">
    <source>
        <dbReference type="ARBA" id="ARBA00008522"/>
    </source>
</evidence>
<dbReference type="PANTHER" id="PTHR35146">
    <property type="entry name" value="UPF0178 PROTEIN YAII"/>
    <property type="match status" value="1"/>
</dbReference>
<reference evidence="3 4" key="1">
    <citation type="submission" date="2021-05" db="EMBL/GenBank/DDBJ databases">
        <title>Novel Bacillus species.</title>
        <authorList>
            <person name="Liu G."/>
        </authorList>
    </citation>
    <scope>NUCLEOTIDE SEQUENCE [LARGE SCALE GENOMIC DNA]</scope>
    <source>
        <strain evidence="3 4">FJAT-49682</strain>
    </source>
</reference>
<dbReference type="InterPro" id="IPR003791">
    <property type="entry name" value="UPF0178"/>
</dbReference>
<dbReference type="EMBL" id="JAGYPN010000001">
    <property type="protein sequence ID" value="MBS4222467.1"/>
    <property type="molecule type" value="Genomic_DNA"/>
</dbReference>
<dbReference type="Pfam" id="PF02639">
    <property type="entry name" value="DUF188"/>
    <property type="match status" value="1"/>
</dbReference>
<dbReference type="AlphaFoldDB" id="A0A942UNA8"/>
<comment type="caution">
    <text evidence="3">The sequence shown here is derived from an EMBL/GenBank/DDBJ whole genome shotgun (WGS) entry which is preliminary data.</text>
</comment>
<comment type="similarity">
    <text evidence="1 2">Belongs to the UPF0178 family.</text>
</comment>
<dbReference type="HAMAP" id="MF_00489">
    <property type="entry name" value="UPF0178"/>
    <property type="match status" value="1"/>
</dbReference>
<proteinExistence type="inferred from homology"/>
<name>A0A942UNA8_9BACI</name>
<dbReference type="CDD" id="cd18720">
    <property type="entry name" value="PIN_YqxD-like"/>
    <property type="match status" value="1"/>
</dbReference>
<dbReference type="Proteomes" id="UP000676456">
    <property type="component" value="Unassembled WGS sequence"/>
</dbReference>
<evidence type="ECO:0000256" key="2">
    <source>
        <dbReference type="HAMAP-Rule" id="MF_00489"/>
    </source>
</evidence>